<evidence type="ECO:0000313" key="7">
    <source>
        <dbReference type="Proteomes" id="UP000295285"/>
    </source>
</evidence>
<sequence length="125" mass="14954">MKYCAEQGCKTLIDKGRYCLNHRRKQKKTVVYSKNKSFYRTKPWEALKAFCYERDKGLCQRCGRFVFGKQAHHHHVVPIKVNPLLKLDPNNVVTSCDKCHPILERESNEKHDKNYKQKKKFDWKL</sequence>
<gene>
    <name evidence="6" type="ORF">EC910_101399</name>
</gene>
<dbReference type="PANTHER" id="PTHR41286">
    <property type="entry name" value="HNH NUCLEASE YAJD-RELATED"/>
    <property type="match status" value="1"/>
</dbReference>
<dbReference type="AlphaFoldDB" id="A0A4R4BM79"/>
<protein>
    <recommendedName>
        <fullName evidence="4">Putative HNH nuclease YajD</fullName>
    </recommendedName>
</protein>
<proteinExistence type="inferred from homology"/>
<dbReference type="Gene3D" id="1.10.30.50">
    <property type="match status" value="1"/>
</dbReference>
<keyword evidence="1" id="KW-0540">Nuclease</keyword>
<dbReference type="InterPro" id="IPR003615">
    <property type="entry name" value="HNH_nuc"/>
</dbReference>
<comment type="similarity">
    <text evidence="3">Belongs to the HNH nuclease family.</text>
</comment>
<name>A0A4R4BM79_BACTU</name>
<organism evidence="6 7">
    <name type="scientific">Bacillus thuringiensis</name>
    <dbReference type="NCBI Taxonomy" id="1428"/>
    <lineage>
        <taxon>Bacteria</taxon>
        <taxon>Bacillati</taxon>
        <taxon>Bacillota</taxon>
        <taxon>Bacilli</taxon>
        <taxon>Bacillales</taxon>
        <taxon>Bacillaceae</taxon>
        <taxon>Bacillus</taxon>
        <taxon>Bacillus cereus group</taxon>
    </lineage>
</organism>
<dbReference type="GO" id="GO:0005829">
    <property type="term" value="C:cytosol"/>
    <property type="evidence" value="ECO:0007669"/>
    <property type="project" value="TreeGrafter"/>
</dbReference>
<comment type="caution">
    <text evidence="6">The sequence shown here is derived from an EMBL/GenBank/DDBJ whole genome shotgun (WGS) entry which is preliminary data.</text>
</comment>
<dbReference type="PANTHER" id="PTHR41286:SF1">
    <property type="entry name" value="HNH NUCLEASE YAJD-RELATED"/>
    <property type="match status" value="1"/>
</dbReference>
<dbReference type="InterPro" id="IPR002711">
    <property type="entry name" value="HNH"/>
</dbReference>
<dbReference type="Pfam" id="PF01844">
    <property type="entry name" value="HNH"/>
    <property type="match status" value="1"/>
</dbReference>
<evidence type="ECO:0000256" key="4">
    <source>
        <dbReference type="ARBA" id="ARBA00040194"/>
    </source>
</evidence>
<dbReference type="GO" id="GO:0016787">
    <property type="term" value="F:hydrolase activity"/>
    <property type="evidence" value="ECO:0007669"/>
    <property type="project" value="UniProtKB-KW"/>
</dbReference>
<keyword evidence="2" id="KW-0378">Hydrolase</keyword>
<evidence type="ECO:0000259" key="5">
    <source>
        <dbReference type="SMART" id="SM00507"/>
    </source>
</evidence>
<dbReference type="EMBL" id="SMDG01000001">
    <property type="protein sequence ID" value="TCW59769.1"/>
    <property type="molecule type" value="Genomic_DNA"/>
</dbReference>
<evidence type="ECO:0000256" key="3">
    <source>
        <dbReference type="ARBA" id="ARBA00038412"/>
    </source>
</evidence>
<dbReference type="GO" id="GO:0008270">
    <property type="term" value="F:zinc ion binding"/>
    <property type="evidence" value="ECO:0007669"/>
    <property type="project" value="InterPro"/>
</dbReference>
<feature type="domain" description="HNH nuclease" evidence="5">
    <location>
        <begin position="46"/>
        <end position="101"/>
    </location>
</feature>
<reference evidence="6 7" key="1">
    <citation type="submission" date="2019-03" db="EMBL/GenBank/DDBJ databases">
        <title>Above-ground endophytic microbial communities from plants in different locations in the United States.</title>
        <authorList>
            <person name="Frank C."/>
        </authorList>
    </citation>
    <scope>NUCLEOTIDE SEQUENCE [LARGE SCALE GENOMIC DNA]</scope>
    <source>
        <strain evidence="6 7">LP_2_YM</strain>
    </source>
</reference>
<evidence type="ECO:0000256" key="2">
    <source>
        <dbReference type="ARBA" id="ARBA00022801"/>
    </source>
</evidence>
<dbReference type="GO" id="GO:0003676">
    <property type="term" value="F:nucleic acid binding"/>
    <property type="evidence" value="ECO:0007669"/>
    <property type="project" value="InterPro"/>
</dbReference>
<dbReference type="GO" id="GO:0004519">
    <property type="term" value="F:endonuclease activity"/>
    <property type="evidence" value="ECO:0007669"/>
    <property type="project" value="InterPro"/>
</dbReference>
<evidence type="ECO:0000256" key="1">
    <source>
        <dbReference type="ARBA" id="ARBA00022722"/>
    </source>
</evidence>
<accession>A0A4R4BM79</accession>
<dbReference type="RefSeq" id="WP_131931344.1">
    <property type="nucleotide sequence ID" value="NZ_SMDF01000001.1"/>
</dbReference>
<dbReference type="SMART" id="SM00507">
    <property type="entry name" value="HNHc"/>
    <property type="match status" value="1"/>
</dbReference>
<dbReference type="CDD" id="cd00085">
    <property type="entry name" value="HNHc"/>
    <property type="match status" value="1"/>
</dbReference>
<evidence type="ECO:0000313" key="6">
    <source>
        <dbReference type="EMBL" id="TCW59769.1"/>
    </source>
</evidence>
<dbReference type="Proteomes" id="UP000295285">
    <property type="component" value="Unassembled WGS sequence"/>
</dbReference>